<keyword evidence="2 5" id="KW-0689">Ribosomal protein</keyword>
<evidence type="ECO:0000256" key="3">
    <source>
        <dbReference type="ARBA" id="ARBA00023274"/>
    </source>
</evidence>
<dbReference type="GO" id="GO:0005840">
    <property type="term" value="C:ribosome"/>
    <property type="evidence" value="ECO:0007669"/>
    <property type="project" value="UniProtKB-KW"/>
</dbReference>
<accession>A0A1G6MQK7</accession>
<keyword evidence="3 5" id="KW-0687">Ribonucleoprotein</keyword>
<comment type="function">
    <text evidence="5">One of the primary rRNA binding proteins, this protein initially binds near the 5'-end of the 23S rRNA. It is important during the early stages of 50S assembly. It makes multiple contacts with different domains of the 23S rRNA in the assembled 50S subunit and ribosome.</text>
</comment>
<keyword evidence="5" id="KW-0694">RNA-binding</keyword>
<evidence type="ECO:0000313" key="7">
    <source>
        <dbReference type="EMBL" id="SDC57810.1"/>
    </source>
</evidence>
<dbReference type="Pfam" id="PF00573">
    <property type="entry name" value="Ribosomal_L4"/>
    <property type="match status" value="1"/>
</dbReference>
<sequence length="209" mass="22919">MEVKVLNISGKETGAKVQLPESVFGIEPNDHAIYLDVKQYLANQRQGTHKSKQRNEIAGSTRKLYKQKGTGGARAGSIKSPLFNGGGRVFGPQPRDYSFKLNKKLKSLARKSALAYKAKDNNVVVLEDFSFDTIKTKNFTSLLAALKVDTQKTLLVLPAQNNNIYLSSRNVQKTKVISAADLNTYDVLNAGVLVLTADSVKTLEEAFAK</sequence>
<comment type="subunit">
    <text evidence="5">Part of the 50S ribosomal subunit.</text>
</comment>
<dbReference type="AlphaFoldDB" id="A0A1G6MQK7"/>
<organism evidence="7 8">
    <name type="scientific">Pedobacter soli</name>
    <dbReference type="NCBI Taxonomy" id="390242"/>
    <lineage>
        <taxon>Bacteria</taxon>
        <taxon>Pseudomonadati</taxon>
        <taxon>Bacteroidota</taxon>
        <taxon>Sphingobacteriia</taxon>
        <taxon>Sphingobacteriales</taxon>
        <taxon>Sphingobacteriaceae</taxon>
        <taxon>Pedobacter</taxon>
    </lineage>
</organism>
<dbReference type="EMBL" id="FMZH01000002">
    <property type="protein sequence ID" value="SDC57810.1"/>
    <property type="molecule type" value="Genomic_DNA"/>
</dbReference>
<evidence type="ECO:0000256" key="5">
    <source>
        <dbReference type="HAMAP-Rule" id="MF_01328"/>
    </source>
</evidence>
<dbReference type="GO" id="GO:0006412">
    <property type="term" value="P:translation"/>
    <property type="evidence" value="ECO:0007669"/>
    <property type="project" value="UniProtKB-UniRule"/>
</dbReference>
<keyword evidence="8" id="KW-1185">Reference proteome</keyword>
<evidence type="ECO:0000256" key="1">
    <source>
        <dbReference type="ARBA" id="ARBA00010528"/>
    </source>
</evidence>
<name>A0A1G6MQK7_9SPHI</name>
<dbReference type="STRING" id="390242.SAMN04488024_102424"/>
<dbReference type="InterPro" id="IPR023574">
    <property type="entry name" value="Ribosomal_uL4_dom_sf"/>
</dbReference>
<dbReference type="RefSeq" id="WP_090765858.1">
    <property type="nucleotide sequence ID" value="NZ_FMZH01000002.1"/>
</dbReference>
<feature type="region of interest" description="Disordered" evidence="6">
    <location>
        <begin position="45"/>
        <end position="77"/>
    </location>
</feature>
<comment type="similarity">
    <text evidence="1 5">Belongs to the universal ribosomal protein uL4 family.</text>
</comment>
<gene>
    <name evidence="5" type="primary">rplD</name>
    <name evidence="7" type="ORF">SAMN04488024_102424</name>
</gene>
<comment type="function">
    <text evidence="5">Forms part of the polypeptide exit tunnel.</text>
</comment>
<protein>
    <recommendedName>
        <fullName evidence="4 5">Large ribosomal subunit protein uL4</fullName>
    </recommendedName>
</protein>
<dbReference type="GO" id="GO:0019843">
    <property type="term" value="F:rRNA binding"/>
    <property type="evidence" value="ECO:0007669"/>
    <property type="project" value="UniProtKB-UniRule"/>
</dbReference>
<evidence type="ECO:0000256" key="6">
    <source>
        <dbReference type="SAM" id="MobiDB-lite"/>
    </source>
</evidence>
<proteinExistence type="inferred from homology"/>
<dbReference type="InterPro" id="IPR013005">
    <property type="entry name" value="Ribosomal_uL4-like"/>
</dbReference>
<dbReference type="PANTHER" id="PTHR10746">
    <property type="entry name" value="50S RIBOSOMAL PROTEIN L4"/>
    <property type="match status" value="1"/>
</dbReference>
<dbReference type="PANTHER" id="PTHR10746:SF6">
    <property type="entry name" value="LARGE RIBOSOMAL SUBUNIT PROTEIN UL4M"/>
    <property type="match status" value="1"/>
</dbReference>
<evidence type="ECO:0000313" key="8">
    <source>
        <dbReference type="Proteomes" id="UP000199455"/>
    </source>
</evidence>
<dbReference type="NCBIfam" id="TIGR03953">
    <property type="entry name" value="rplD_bact"/>
    <property type="match status" value="1"/>
</dbReference>
<evidence type="ECO:0000256" key="2">
    <source>
        <dbReference type="ARBA" id="ARBA00022980"/>
    </source>
</evidence>
<reference evidence="8" key="1">
    <citation type="submission" date="2016-10" db="EMBL/GenBank/DDBJ databases">
        <authorList>
            <person name="Varghese N."/>
            <person name="Submissions S."/>
        </authorList>
    </citation>
    <scope>NUCLEOTIDE SEQUENCE [LARGE SCALE GENOMIC DNA]</scope>
    <source>
        <strain evidence="8">DSM 18609</strain>
    </source>
</reference>
<dbReference type="GO" id="GO:1990904">
    <property type="term" value="C:ribonucleoprotein complex"/>
    <property type="evidence" value="ECO:0007669"/>
    <property type="project" value="UniProtKB-KW"/>
</dbReference>
<dbReference type="Gene3D" id="3.40.1370.10">
    <property type="match status" value="1"/>
</dbReference>
<evidence type="ECO:0000256" key="4">
    <source>
        <dbReference type="ARBA" id="ARBA00035244"/>
    </source>
</evidence>
<dbReference type="Proteomes" id="UP000199455">
    <property type="component" value="Unassembled WGS sequence"/>
</dbReference>
<dbReference type="GO" id="GO:0003735">
    <property type="term" value="F:structural constituent of ribosome"/>
    <property type="evidence" value="ECO:0007669"/>
    <property type="project" value="InterPro"/>
</dbReference>
<keyword evidence="5" id="KW-0699">rRNA-binding</keyword>
<dbReference type="InterPro" id="IPR002136">
    <property type="entry name" value="Ribosomal_uL4"/>
</dbReference>
<dbReference type="SUPFAM" id="SSF52166">
    <property type="entry name" value="Ribosomal protein L4"/>
    <property type="match status" value="1"/>
</dbReference>
<dbReference type="HAMAP" id="MF_01328_B">
    <property type="entry name" value="Ribosomal_uL4_B"/>
    <property type="match status" value="1"/>
</dbReference>